<dbReference type="SUPFAM" id="SSF57716">
    <property type="entry name" value="Glucocorticoid receptor-like (DNA-binding domain)"/>
    <property type="match status" value="2"/>
</dbReference>
<protein>
    <recommendedName>
        <fullName evidence="5">LIM zinc-binding domain-containing protein</fullName>
    </recommendedName>
</protein>
<reference evidence="6 7" key="1">
    <citation type="journal article" name="Sci. Rep.">
        <title>Genome-scale phylogenetic analyses confirm Olpidium as the closest living zoosporic fungus to the non-flagellated, terrestrial fungi.</title>
        <authorList>
            <person name="Chang Y."/>
            <person name="Rochon D."/>
            <person name="Sekimoto S."/>
            <person name="Wang Y."/>
            <person name="Chovatia M."/>
            <person name="Sandor L."/>
            <person name="Salamov A."/>
            <person name="Grigoriev I.V."/>
            <person name="Stajich J.E."/>
            <person name="Spatafora J.W."/>
        </authorList>
    </citation>
    <scope>NUCLEOTIDE SEQUENCE [LARGE SCALE GENOMIC DNA]</scope>
    <source>
        <strain evidence="6">S191</strain>
    </source>
</reference>
<evidence type="ECO:0000256" key="3">
    <source>
        <dbReference type="ARBA" id="ARBA00023038"/>
    </source>
</evidence>
<keyword evidence="3 4" id="KW-0440">LIM domain</keyword>
<proteinExistence type="predicted"/>
<feature type="domain" description="LIM zinc-binding" evidence="5">
    <location>
        <begin position="46"/>
        <end position="107"/>
    </location>
</feature>
<accession>A0A8H8DKN9</accession>
<comment type="caution">
    <text evidence="6">The sequence shown here is derived from an EMBL/GenBank/DDBJ whole genome shotgun (WGS) entry which is preliminary data.</text>
</comment>
<evidence type="ECO:0000313" key="6">
    <source>
        <dbReference type="EMBL" id="KAG5461843.1"/>
    </source>
</evidence>
<evidence type="ECO:0000256" key="2">
    <source>
        <dbReference type="ARBA" id="ARBA00022833"/>
    </source>
</evidence>
<dbReference type="InterPro" id="IPR001781">
    <property type="entry name" value="Znf_LIM"/>
</dbReference>
<dbReference type="AlphaFoldDB" id="A0A8H8DKN9"/>
<dbReference type="PROSITE" id="PS50023">
    <property type="entry name" value="LIM_DOMAIN_2"/>
    <property type="match status" value="1"/>
</dbReference>
<evidence type="ECO:0000313" key="7">
    <source>
        <dbReference type="Proteomes" id="UP000673691"/>
    </source>
</evidence>
<dbReference type="InterPro" id="IPR017351">
    <property type="entry name" value="PINCH-1-4-like"/>
</dbReference>
<dbReference type="OrthoDB" id="15567at2759"/>
<dbReference type="EMBL" id="JAEFCI010003056">
    <property type="protein sequence ID" value="KAG5461843.1"/>
    <property type="molecule type" value="Genomic_DNA"/>
</dbReference>
<keyword evidence="1 4" id="KW-0479">Metal-binding</keyword>
<organism evidence="6 7">
    <name type="scientific">Olpidium bornovanus</name>
    <dbReference type="NCBI Taxonomy" id="278681"/>
    <lineage>
        <taxon>Eukaryota</taxon>
        <taxon>Fungi</taxon>
        <taxon>Fungi incertae sedis</taxon>
        <taxon>Olpidiomycota</taxon>
        <taxon>Olpidiomycotina</taxon>
        <taxon>Olpidiomycetes</taxon>
        <taxon>Olpidiales</taxon>
        <taxon>Olpidiaceae</taxon>
        <taxon>Olpidium</taxon>
    </lineage>
</organism>
<dbReference type="SMART" id="SM00132">
    <property type="entry name" value="LIM"/>
    <property type="match status" value="2"/>
</dbReference>
<sequence>MLVIKGNKYHASHFSCAYCKKELRQDYKEHEGRLFCPDCYERLNNPACFACDEMVYGRIVTAMGKTYHPEGRHFRCMKCHVVLQETAFYDYEGSPYCRFHYYEALGELCSRCFCPASGSG</sequence>
<evidence type="ECO:0000256" key="4">
    <source>
        <dbReference type="PROSITE-ProRule" id="PRU00125"/>
    </source>
</evidence>
<gene>
    <name evidence="6" type="ORF">BJ554DRAFT_5904</name>
</gene>
<evidence type="ECO:0000256" key="1">
    <source>
        <dbReference type="ARBA" id="ARBA00022723"/>
    </source>
</evidence>
<dbReference type="Proteomes" id="UP000673691">
    <property type="component" value="Unassembled WGS sequence"/>
</dbReference>
<dbReference type="Gene3D" id="2.10.110.10">
    <property type="entry name" value="Cysteine Rich Protein"/>
    <property type="match status" value="2"/>
</dbReference>
<keyword evidence="2 4" id="KW-0862">Zinc</keyword>
<dbReference type="PANTHER" id="PTHR24210">
    <property type="entry name" value="LIM DOMAIN-CONTAINING PROTEIN"/>
    <property type="match status" value="1"/>
</dbReference>
<dbReference type="Pfam" id="PF00412">
    <property type="entry name" value="LIM"/>
    <property type="match status" value="2"/>
</dbReference>
<dbReference type="GO" id="GO:0046872">
    <property type="term" value="F:metal ion binding"/>
    <property type="evidence" value="ECO:0007669"/>
    <property type="project" value="UniProtKB-KW"/>
</dbReference>
<feature type="non-terminal residue" evidence="6">
    <location>
        <position position="120"/>
    </location>
</feature>
<evidence type="ECO:0000259" key="5">
    <source>
        <dbReference type="PROSITE" id="PS50023"/>
    </source>
</evidence>
<name>A0A8H8DKN9_9FUNG</name>
<keyword evidence="7" id="KW-1185">Reference proteome</keyword>
<dbReference type="PANTHER" id="PTHR24210:SF0">
    <property type="entry name" value="LIM DOMAIN-CONTAINING PROTEIN"/>
    <property type="match status" value="1"/>
</dbReference>